<evidence type="ECO:0000313" key="2">
    <source>
        <dbReference type="EMBL" id="MCJ0825642.1"/>
    </source>
</evidence>
<keyword evidence="1" id="KW-0812">Transmembrane</keyword>
<accession>A0ABT0A3S3</accession>
<dbReference type="RefSeq" id="WP_243320145.1">
    <property type="nucleotide sequence ID" value="NZ_JALGCL010000001.1"/>
</dbReference>
<organism evidence="2 3">
    <name type="scientific">Cognatiluteimonas sedimenti</name>
    <dbReference type="NCBI Taxonomy" id="2927791"/>
    <lineage>
        <taxon>Bacteria</taxon>
        <taxon>Pseudomonadati</taxon>
        <taxon>Pseudomonadota</taxon>
        <taxon>Gammaproteobacteria</taxon>
        <taxon>Lysobacterales</taxon>
        <taxon>Lysobacteraceae</taxon>
        <taxon>Cognatiluteimonas</taxon>
    </lineage>
</organism>
<dbReference type="Proteomes" id="UP001165423">
    <property type="component" value="Unassembled WGS sequence"/>
</dbReference>
<dbReference type="InterPro" id="IPR008620">
    <property type="entry name" value="FixH"/>
</dbReference>
<sequence>MESKHDAPGNAGSSPWRQPVVWLVLALVAAAVVGSVVMLIVAGDGASDAVPDHVQRTAGAQVADLGPDAMAQQRQLSAIVRIDARRGVVQAVPVTGSFDRGAPLRLALHHPVREADDRMLELQPSAIGWETRARIDGGHDWNLQLAPADGHWRLRGRLPKAQLAARVAPALQAP</sequence>
<keyword evidence="1" id="KW-1133">Transmembrane helix</keyword>
<keyword evidence="3" id="KW-1185">Reference proteome</keyword>
<keyword evidence="1" id="KW-0472">Membrane</keyword>
<comment type="caution">
    <text evidence="2">The sequence shown here is derived from an EMBL/GenBank/DDBJ whole genome shotgun (WGS) entry which is preliminary data.</text>
</comment>
<protein>
    <submittedName>
        <fullName evidence="2">FixH family protein</fullName>
    </submittedName>
</protein>
<dbReference type="EMBL" id="JALGCL010000001">
    <property type="protein sequence ID" value="MCJ0825642.1"/>
    <property type="molecule type" value="Genomic_DNA"/>
</dbReference>
<name>A0ABT0A3S3_9GAMM</name>
<evidence type="ECO:0000256" key="1">
    <source>
        <dbReference type="SAM" id="Phobius"/>
    </source>
</evidence>
<reference evidence="2 3" key="1">
    <citation type="submission" date="2022-03" db="EMBL/GenBank/DDBJ databases">
        <title>Luteimonas soily sp. nov., a novel bacterium isolated from the soil.</title>
        <authorList>
            <person name="Zhang X."/>
        </authorList>
    </citation>
    <scope>NUCLEOTIDE SEQUENCE [LARGE SCALE GENOMIC DNA]</scope>
    <source>
        <strain evidence="2 3">50</strain>
    </source>
</reference>
<proteinExistence type="predicted"/>
<evidence type="ECO:0000313" key="3">
    <source>
        <dbReference type="Proteomes" id="UP001165423"/>
    </source>
</evidence>
<dbReference type="Pfam" id="PF05751">
    <property type="entry name" value="FixH"/>
    <property type="match status" value="1"/>
</dbReference>
<gene>
    <name evidence="2" type="ORF">MQC88_06680</name>
</gene>
<feature type="transmembrane region" description="Helical" evidence="1">
    <location>
        <begin position="20"/>
        <end position="42"/>
    </location>
</feature>